<dbReference type="PANTHER" id="PTHR30486">
    <property type="entry name" value="TWITCHING MOTILITY PROTEIN PILT"/>
    <property type="match status" value="1"/>
</dbReference>
<accession>A0ABU2CJZ1</accession>
<dbReference type="InterPro" id="IPR027417">
    <property type="entry name" value="P-loop_NTPase"/>
</dbReference>
<evidence type="ECO:0000313" key="4">
    <source>
        <dbReference type="Proteomes" id="UP001183585"/>
    </source>
</evidence>
<dbReference type="RefSeq" id="WP_274993959.1">
    <property type="nucleotide sequence ID" value="NZ_JAJQQP010000006.1"/>
</dbReference>
<comment type="similarity">
    <text evidence="1">Belongs to the GSP E family.</text>
</comment>
<dbReference type="Gene3D" id="3.30.450.380">
    <property type="match status" value="1"/>
</dbReference>
<evidence type="ECO:0000256" key="1">
    <source>
        <dbReference type="ARBA" id="ARBA00006611"/>
    </source>
</evidence>
<dbReference type="PANTHER" id="PTHR30486:SF15">
    <property type="entry name" value="TYPE II_IV SECRETION SYSTEM ATPASE"/>
    <property type="match status" value="1"/>
</dbReference>
<dbReference type="InterPro" id="IPR050921">
    <property type="entry name" value="T4SS_GSP_E_ATPase"/>
</dbReference>
<dbReference type="Proteomes" id="UP001183585">
    <property type="component" value="Unassembled WGS sequence"/>
</dbReference>
<protein>
    <submittedName>
        <fullName evidence="3">Pilus assembly protein CpaF</fullName>
    </submittedName>
</protein>
<dbReference type="InterPro" id="IPR001482">
    <property type="entry name" value="T2SS/T4SS_dom"/>
</dbReference>
<keyword evidence="4" id="KW-1185">Reference proteome</keyword>
<comment type="caution">
    <text evidence="3">The sequence shown here is derived from an EMBL/GenBank/DDBJ whole genome shotgun (WGS) entry which is preliminary data.</text>
</comment>
<dbReference type="Gene3D" id="3.40.50.300">
    <property type="entry name" value="P-loop containing nucleotide triphosphate hydrolases"/>
    <property type="match status" value="1"/>
</dbReference>
<evidence type="ECO:0000313" key="3">
    <source>
        <dbReference type="EMBL" id="MDR7381657.1"/>
    </source>
</evidence>
<reference evidence="3 4" key="1">
    <citation type="submission" date="2023-07" db="EMBL/GenBank/DDBJ databases">
        <title>Sequencing the genomes of 1000 actinobacteria strains.</title>
        <authorList>
            <person name="Klenk H.-P."/>
        </authorList>
    </citation>
    <scope>NUCLEOTIDE SEQUENCE [LARGE SCALE GENOMIC DNA]</scope>
    <source>
        <strain evidence="3 4">DSM 45554</strain>
    </source>
</reference>
<name>A0ABU2CJZ1_9MICO</name>
<proteinExistence type="inferred from homology"/>
<dbReference type="Pfam" id="PF00437">
    <property type="entry name" value="T2SSE"/>
    <property type="match status" value="1"/>
</dbReference>
<organism evidence="3 4">
    <name type="scientific">Promicromonospora iranensis</name>
    <dbReference type="NCBI Taxonomy" id="1105144"/>
    <lineage>
        <taxon>Bacteria</taxon>
        <taxon>Bacillati</taxon>
        <taxon>Actinomycetota</taxon>
        <taxon>Actinomycetes</taxon>
        <taxon>Micrococcales</taxon>
        <taxon>Promicromonosporaceae</taxon>
        <taxon>Promicromonospora</taxon>
    </lineage>
</organism>
<dbReference type="CDD" id="cd01130">
    <property type="entry name" value="VirB11-like_ATPase"/>
    <property type="match status" value="1"/>
</dbReference>
<sequence>MALRDRLAADQRHDEDNDLAKVYRERLLEEIDVDELARLSPSQRRVRLERVLSRILSVDGPVLSARERSALVQRITDDALGLGVLEPLLADESVTEIMVNGPQDVFVERYGKVERVHARFASVEQLYQTIDRIVSQVNRRVDESSPMVDARLPSGERVNVIIPPLALDGPTLTIRRFPTPFRMGELVDRGTLDLTTASLLGACVRARLNIVVSGGTGSGKTTFLNALSGLIPDHERIVTIEDAAELSLQQGHVVRLESRPANVEGRGAVAIRDLVRNALRMRPDRIIVGEVRGGETLDMLQAMNTGHDGSVATVHANTARDALGRLETLASMSELDLPAATLRDQINSAIDLVVHLERAQDGSRRVTEVQAVTSQRREEYALTPLMEFVPDLIGPDRSVTGRFVASAPPPELLDRLHRAGETAPTVAAAPVAVPAETRGEVR</sequence>
<dbReference type="SUPFAM" id="SSF52540">
    <property type="entry name" value="P-loop containing nucleoside triphosphate hydrolases"/>
    <property type="match status" value="1"/>
</dbReference>
<gene>
    <name evidence="3" type="ORF">J2S48_001172</name>
</gene>
<evidence type="ECO:0000259" key="2">
    <source>
        <dbReference type="Pfam" id="PF00437"/>
    </source>
</evidence>
<dbReference type="EMBL" id="JAVDYE010000001">
    <property type="protein sequence ID" value="MDR7381657.1"/>
    <property type="molecule type" value="Genomic_DNA"/>
</dbReference>
<feature type="domain" description="Bacterial type II secretion system protein E" evidence="2">
    <location>
        <begin position="81"/>
        <end position="364"/>
    </location>
</feature>